<protein>
    <submittedName>
        <fullName evidence="4">DgyrCDS2675</fullName>
    </submittedName>
</protein>
<evidence type="ECO:0000256" key="1">
    <source>
        <dbReference type="PROSITE-ProRule" id="PRU00024"/>
    </source>
</evidence>
<dbReference type="AlphaFoldDB" id="A0A7I8VB03"/>
<evidence type="ECO:0000313" key="5">
    <source>
        <dbReference type="Proteomes" id="UP000549394"/>
    </source>
</evidence>
<feature type="region of interest" description="Disordered" evidence="2">
    <location>
        <begin position="303"/>
        <end position="329"/>
    </location>
</feature>
<dbReference type="PANTHER" id="PTHR25462">
    <property type="entry name" value="BONUS, ISOFORM C-RELATED"/>
    <property type="match status" value="1"/>
</dbReference>
<keyword evidence="5" id="KW-1185">Reference proteome</keyword>
<accession>A0A7I8VB03</accession>
<feature type="region of interest" description="Disordered" evidence="2">
    <location>
        <begin position="349"/>
        <end position="382"/>
    </location>
</feature>
<dbReference type="SUPFAM" id="SSF57845">
    <property type="entry name" value="B-box zinc-binding domain"/>
    <property type="match status" value="1"/>
</dbReference>
<name>A0A7I8VB03_9ANNE</name>
<gene>
    <name evidence="4" type="ORF">DGYR_LOCUS2491</name>
</gene>
<dbReference type="OrthoDB" id="6257227at2759"/>
<feature type="compositionally biased region" description="Polar residues" evidence="2">
    <location>
        <begin position="359"/>
        <end position="382"/>
    </location>
</feature>
<keyword evidence="1" id="KW-0863">Zinc-finger</keyword>
<dbReference type="Gene3D" id="3.30.160.60">
    <property type="entry name" value="Classic Zinc Finger"/>
    <property type="match status" value="1"/>
</dbReference>
<evidence type="ECO:0000313" key="4">
    <source>
        <dbReference type="EMBL" id="CAD5113515.1"/>
    </source>
</evidence>
<comment type="caution">
    <text evidence="4">The sequence shown here is derived from an EMBL/GenBank/DDBJ whole genome shotgun (WGS) entry which is preliminary data.</text>
</comment>
<dbReference type="PANTHER" id="PTHR25462:SF296">
    <property type="entry name" value="MEIOTIC P26, ISOFORM F"/>
    <property type="match status" value="1"/>
</dbReference>
<evidence type="ECO:0000256" key="2">
    <source>
        <dbReference type="SAM" id="MobiDB-lite"/>
    </source>
</evidence>
<feature type="domain" description="B box-type" evidence="3">
    <location>
        <begin position="56"/>
        <end position="101"/>
    </location>
</feature>
<dbReference type="InterPro" id="IPR047153">
    <property type="entry name" value="TRIM45/56/19-like"/>
</dbReference>
<sequence>MCLTEYSKHANTDEIECPSCRSFTVLPCAGITALQPNFYIKYIQQLVYGSSFVESPQSFLCKEHKKELLQYCSSCAQAVCDECLEDMLYCKERHEKKRAPIAGAVAELKTTLDTTTDRATNSILSKQRDLEAERQKFSDEKDEALIKIDSVFEQHVHFLTKRATILKQMVVSLYTEKSNKINSELEEINLAKTCLISLKEYHENLIKNADFSRAKDAIVEVKSVQANIANKMKTRQTSIVFDEKRELDKFRSSVKELGKVYSTGDRRYSQIVEKEKEISEEKPKLTLMSQSFHFDDDLNPLFEEDSSRKEDSKALCSENSSSRQKIPVPPSTLPILAKYKLSNMIELSNEPEEKVVKSKTPSLHSSSDSLAGITTINGDEVA</sequence>
<dbReference type="GO" id="GO:0008270">
    <property type="term" value="F:zinc ion binding"/>
    <property type="evidence" value="ECO:0007669"/>
    <property type="project" value="UniProtKB-KW"/>
</dbReference>
<dbReference type="InterPro" id="IPR000315">
    <property type="entry name" value="Znf_B-box"/>
</dbReference>
<keyword evidence="1" id="KW-0862">Zinc</keyword>
<dbReference type="Proteomes" id="UP000549394">
    <property type="component" value="Unassembled WGS sequence"/>
</dbReference>
<reference evidence="4 5" key="1">
    <citation type="submission" date="2020-08" db="EMBL/GenBank/DDBJ databases">
        <authorList>
            <person name="Hejnol A."/>
        </authorList>
    </citation>
    <scope>NUCLEOTIDE SEQUENCE [LARGE SCALE GENOMIC DNA]</scope>
</reference>
<proteinExistence type="predicted"/>
<organism evidence="4 5">
    <name type="scientific">Dimorphilus gyrociliatus</name>
    <dbReference type="NCBI Taxonomy" id="2664684"/>
    <lineage>
        <taxon>Eukaryota</taxon>
        <taxon>Metazoa</taxon>
        <taxon>Spiralia</taxon>
        <taxon>Lophotrochozoa</taxon>
        <taxon>Annelida</taxon>
        <taxon>Polychaeta</taxon>
        <taxon>Polychaeta incertae sedis</taxon>
        <taxon>Dinophilidae</taxon>
        <taxon>Dimorphilus</taxon>
    </lineage>
</organism>
<keyword evidence="1" id="KW-0479">Metal-binding</keyword>
<evidence type="ECO:0000259" key="3">
    <source>
        <dbReference type="PROSITE" id="PS50119"/>
    </source>
</evidence>
<dbReference type="PROSITE" id="PS50119">
    <property type="entry name" value="ZF_BBOX"/>
    <property type="match status" value="1"/>
</dbReference>
<dbReference type="EMBL" id="CAJFCJ010000004">
    <property type="protein sequence ID" value="CAD5113515.1"/>
    <property type="molecule type" value="Genomic_DNA"/>
</dbReference>